<dbReference type="NCBIfam" id="TIGR00044">
    <property type="entry name" value="YggS family pyridoxal phosphate-dependent enzyme"/>
    <property type="match status" value="1"/>
</dbReference>
<dbReference type="PIRSF" id="PIRSF004848">
    <property type="entry name" value="YBL036c_PLPDEIII"/>
    <property type="match status" value="1"/>
</dbReference>
<dbReference type="InterPro" id="IPR029066">
    <property type="entry name" value="PLP-binding_barrel"/>
</dbReference>
<evidence type="ECO:0000256" key="4">
    <source>
        <dbReference type="RuleBase" id="RU004514"/>
    </source>
</evidence>
<dbReference type="CDD" id="cd00635">
    <property type="entry name" value="PLPDE_III_YBL036c_like"/>
    <property type="match status" value="1"/>
</dbReference>
<dbReference type="PANTHER" id="PTHR10146:SF14">
    <property type="entry name" value="PYRIDOXAL PHOSPHATE HOMEOSTASIS PROTEIN"/>
    <property type="match status" value="1"/>
</dbReference>
<dbReference type="OrthoDB" id="9804072at2"/>
<dbReference type="Pfam" id="PF01168">
    <property type="entry name" value="Ala_racemase_N"/>
    <property type="match status" value="1"/>
</dbReference>
<dbReference type="GO" id="GO:0030170">
    <property type="term" value="F:pyridoxal phosphate binding"/>
    <property type="evidence" value="ECO:0007669"/>
    <property type="project" value="UniProtKB-UniRule"/>
</dbReference>
<dbReference type="Proteomes" id="UP000198999">
    <property type="component" value="Unassembled WGS sequence"/>
</dbReference>
<dbReference type="STRING" id="419940.SAMN05421824_2486"/>
<comment type="function">
    <text evidence="2">Pyridoxal 5'-phosphate (PLP)-binding protein, which is involved in PLP homeostasis.</text>
</comment>
<proteinExistence type="inferred from homology"/>
<feature type="modified residue" description="N6-(pyridoxal phosphate)lysine" evidence="2 3">
    <location>
        <position position="25"/>
    </location>
</feature>
<accession>A0A1H9JEL5</accession>
<dbReference type="InterPro" id="IPR011078">
    <property type="entry name" value="PyrdxlP_homeostasis"/>
</dbReference>
<dbReference type="PANTHER" id="PTHR10146">
    <property type="entry name" value="PROLINE SYNTHETASE CO-TRANSCRIBED BACTERIAL HOMOLOG PROTEIN"/>
    <property type="match status" value="1"/>
</dbReference>
<dbReference type="FunFam" id="3.20.20.10:FF:000018">
    <property type="entry name" value="Pyridoxal phosphate homeostasis protein"/>
    <property type="match status" value="1"/>
</dbReference>
<evidence type="ECO:0000256" key="2">
    <source>
        <dbReference type="HAMAP-Rule" id="MF_02087"/>
    </source>
</evidence>
<evidence type="ECO:0000256" key="1">
    <source>
        <dbReference type="ARBA" id="ARBA00022898"/>
    </source>
</evidence>
<dbReference type="InterPro" id="IPR001608">
    <property type="entry name" value="Ala_racemase_N"/>
</dbReference>
<keyword evidence="7" id="KW-1185">Reference proteome</keyword>
<comment type="similarity">
    <text evidence="2 4">Belongs to the pyridoxal phosphate-binding protein YggS/PROSC family.</text>
</comment>
<evidence type="ECO:0000313" key="7">
    <source>
        <dbReference type="Proteomes" id="UP000198999"/>
    </source>
</evidence>
<organism evidence="6 7">
    <name type="scientific">Hyunsoonleella jejuensis</name>
    <dbReference type="NCBI Taxonomy" id="419940"/>
    <lineage>
        <taxon>Bacteria</taxon>
        <taxon>Pseudomonadati</taxon>
        <taxon>Bacteroidota</taxon>
        <taxon>Flavobacteriia</taxon>
        <taxon>Flavobacteriales</taxon>
        <taxon>Flavobacteriaceae</taxon>
    </lineage>
</organism>
<comment type="cofactor">
    <cofactor evidence="3">
        <name>pyridoxal 5'-phosphate</name>
        <dbReference type="ChEBI" id="CHEBI:597326"/>
    </cofactor>
</comment>
<evidence type="ECO:0000259" key="5">
    <source>
        <dbReference type="Pfam" id="PF01168"/>
    </source>
</evidence>
<sequence>MSIKQNLQTIKSSIPEHITLVAVSKTKPVSDIMEAYNAGHKIFGENKVQDMVEKYEQMPKDILWHMIGHVQRNKVKYMASFVSLIHGVDNFKLLKEINKQAKKHNRIIDCLLQIKIAEEDSKFGMSAEDASKILFSEAFSALKNINITGVMGMATFTDNETQIKKEFNTLKSTFDSLKSYEKFNFKPEIISMGMSGDYKLAIDCGSTMIRVGSSIFGARNYSN</sequence>
<reference evidence="6 7" key="1">
    <citation type="submission" date="2016-10" db="EMBL/GenBank/DDBJ databases">
        <authorList>
            <person name="de Groot N.N."/>
        </authorList>
    </citation>
    <scope>NUCLEOTIDE SEQUENCE [LARGE SCALE GENOMIC DNA]</scope>
    <source>
        <strain evidence="6 7">DSM 21035</strain>
    </source>
</reference>
<feature type="domain" description="Alanine racemase N-terminal" evidence="5">
    <location>
        <begin position="2"/>
        <end position="219"/>
    </location>
</feature>
<gene>
    <name evidence="6" type="ORF">SAMN05421824_2486</name>
</gene>
<dbReference type="EMBL" id="FOFN01000003">
    <property type="protein sequence ID" value="SEQ85187.1"/>
    <property type="molecule type" value="Genomic_DNA"/>
</dbReference>
<name>A0A1H9JEL5_9FLAO</name>
<protein>
    <recommendedName>
        <fullName evidence="2">Pyridoxal phosphate homeostasis protein</fullName>
        <shortName evidence="2">PLP homeostasis protein</shortName>
    </recommendedName>
</protein>
<dbReference type="Gene3D" id="3.20.20.10">
    <property type="entry name" value="Alanine racemase"/>
    <property type="match status" value="1"/>
</dbReference>
<dbReference type="HAMAP" id="MF_02087">
    <property type="entry name" value="PLP_homeostasis"/>
    <property type="match status" value="1"/>
</dbReference>
<dbReference type="SUPFAM" id="SSF51419">
    <property type="entry name" value="PLP-binding barrel"/>
    <property type="match status" value="1"/>
</dbReference>
<evidence type="ECO:0000256" key="3">
    <source>
        <dbReference type="PIRSR" id="PIRSR004848-1"/>
    </source>
</evidence>
<evidence type="ECO:0000313" key="6">
    <source>
        <dbReference type="EMBL" id="SEQ85187.1"/>
    </source>
</evidence>
<keyword evidence="1 2" id="KW-0663">Pyridoxal phosphate</keyword>
<dbReference type="AlphaFoldDB" id="A0A1H9JEL5"/>
<dbReference type="RefSeq" id="WP_092580001.1">
    <property type="nucleotide sequence ID" value="NZ_FOFN01000003.1"/>
</dbReference>